<dbReference type="Gene3D" id="1.10.10.10">
    <property type="entry name" value="Winged helix-like DNA-binding domain superfamily/Winged helix DNA-binding domain"/>
    <property type="match status" value="1"/>
</dbReference>
<dbReference type="PANTHER" id="PTHR35807:SF1">
    <property type="entry name" value="TRANSCRIPTIONAL REGULATOR REDD"/>
    <property type="match status" value="1"/>
</dbReference>
<dbReference type="InterPro" id="IPR016032">
    <property type="entry name" value="Sig_transdc_resp-reg_C-effctor"/>
</dbReference>
<dbReference type="RefSeq" id="WP_344412999.1">
    <property type="nucleotide sequence ID" value="NZ_BAAANN010000002.1"/>
</dbReference>
<evidence type="ECO:0000256" key="1">
    <source>
        <dbReference type="ARBA" id="ARBA00005820"/>
    </source>
</evidence>
<dbReference type="PRINTS" id="PR00364">
    <property type="entry name" value="DISEASERSIST"/>
</dbReference>
<comment type="similarity">
    <text evidence="1">Belongs to the AfsR/DnrI/RedD regulatory family.</text>
</comment>
<dbReference type="Pfam" id="PF03704">
    <property type="entry name" value="BTAD"/>
    <property type="match status" value="1"/>
</dbReference>
<dbReference type="SMART" id="SM00862">
    <property type="entry name" value="Trans_reg_C"/>
    <property type="match status" value="1"/>
</dbReference>
<dbReference type="Pfam" id="PF00486">
    <property type="entry name" value="Trans_reg_C"/>
    <property type="match status" value="1"/>
</dbReference>
<keyword evidence="3 5" id="KW-0238">DNA-binding</keyword>
<proteinExistence type="inferred from homology"/>
<dbReference type="Proteomes" id="UP001501116">
    <property type="component" value="Unassembled WGS sequence"/>
</dbReference>
<accession>A0ABN2Q2C5</accession>
<evidence type="ECO:0000313" key="8">
    <source>
        <dbReference type="Proteomes" id="UP001501116"/>
    </source>
</evidence>
<organism evidence="7 8">
    <name type="scientific">Amycolatopsis minnesotensis</name>
    <dbReference type="NCBI Taxonomy" id="337894"/>
    <lineage>
        <taxon>Bacteria</taxon>
        <taxon>Bacillati</taxon>
        <taxon>Actinomycetota</taxon>
        <taxon>Actinomycetes</taxon>
        <taxon>Pseudonocardiales</taxon>
        <taxon>Pseudonocardiaceae</taxon>
        <taxon>Amycolatopsis</taxon>
    </lineage>
</organism>
<dbReference type="Gene3D" id="1.25.40.10">
    <property type="entry name" value="Tetratricopeptide repeat domain"/>
    <property type="match status" value="2"/>
</dbReference>
<dbReference type="SUPFAM" id="SSF52540">
    <property type="entry name" value="P-loop containing nucleoside triphosphate hydrolases"/>
    <property type="match status" value="1"/>
</dbReference>
<evidence type="ECO:0000259" key="6">
    <source>
        <dbReference type="PROSITE" id="PS51755"/>
    </source>
</evidence>
<keyword evidence="2" id="KW-0805">Transcription regulation</keyword>
<dbReference type="CDD" id="cd15831">
    <property type="entry name" value="BTAD"/>
    <property type="match status" value="1"/>
</dbReference>
<evidence type="ECO:0000256" key="2">
    <source>
        <dbReference type="ARBA" id="ARBA00023015"/>
    </source>
</evidence>
<dbReference type="EMBL" id="BAAANN010000002">
    <property type="protein sequence ID" value="GAA1941193.1"/>
    <property type="molecule type" value="Genomic_DNA"/>
</dbReference>
<feature type="DNA-binding region" description="OmpR/PhoB-type" evidence="5">
    <location>
        <begin position="1"/>
        <end position="101"/>
    </location>
</feature>
<dbReference type="SMART" id="SM01043">
    <property type="entry name" value="BTAD"/>
    <property type="match status" value="1"/>
</dbReference>
<evidence type="ECO:0000256" key="3">
    <source>
        <dbReference type="ARBA" id="ARBA00023125"/>
    </source>
</evidence>
<evidence type="ECO:0000256" key="5">
    <source>
        <dbReference type="PROSITE-ProRule" id="PRU01091"/>
    </source>
</evidence>
<dbReference type="SUPFAM" id="SSF48452">
    <property type="entry name" value="TPR-like"/>
    <property type="match status" value="2"/>
</dbReference>
<dbReference type="InterPro" id="IPR001867">
    <property type="entry name" value="OmpR/PhoB-type_DNA-bd"/>
</dbReference>
<feature type="domain" description="OmpR/PhoB-type" evidence="6">
    <location>
        <begin position="1"/>
        <end position="101"/>
    </location>
</feature>
<dbReference type="Gene3D" id="3.40.50.300">
    <property type="entry name" value="P-loop containing nucleotide triphosphate hydrolases"/>
    <property type="match status" value="1"/>
</dbReference>
<gene>
    <name evidence="7" type="ORF">GCM10009754_05650</name>
</gene>
<dbReference type="InterPro" id="IPR027417">
    <property type="entry name" value="P-loop_NTPase"/>
</dbReference>
<evidence type="ECO:0000313" key="7">
    <source>
        <dbReference type="EMBL" id="GAA1941193.1"/>
    </source>
</evidence>
<comment type="caution">
    <text evidence="7">The sequence shown here is derived from an EMBL/GenBank/DDBJ whole genome shotgun (WGS) entry which is preliminary data.</text>
</comment>
<reference evidence="7 8" key="1">
    <citation type="journal article" date="2019" name="Int. J. Syst. Evol. Microbiol.">
        <title>The Global Catalogue of Microorganisms (GCM) 10K type strain sequencing project: providing services to taxonomists for standard genome sequencing and annotation.</title>
        <authorList>
            <consortium name="The Broad Institute Genomics Platform"/>
            <consortium name="The Broad Institute Genome Sequencing Center for Infectious Disease"/>
            <person name="Wu L."/>
            <person name="Ma J."/>
        </authorList>
    </citation>
    <scope>NUCLEOTIDE SEQUENCE [LARGE SCALE GENOMIC DNA]</scope>
    <source>
        <strain evidence="7 8">JCM 14545</strain>
    </source>
</reference>
<name>A0ABN2Q2C5_9PSEU</name>
<protein>
    <submittedName>
        <fullName evidence="7">BTAD domain-containing putative transcriptional regulator</fullName>
    </submittedName>
</protein>
<dbReference type="PROSITE" id="PS51755">
    <property type="entry name" value="OMPR_PHOB"/>
    <property type="match status" value="1"/>
</dbReference>
<keyword evidence="4" id="KW-0804">Transcription</keyword>
<dbReference type="InterPro" id="IPR005158">
    <property type="entry name" value="BTAD"/>
</dbReference>
<dbReference type="InterPro" id="IPR036388">
    <property type="entry name" value="WH-like_DNA-bd_sf"/>
</dbReference>
<dbReference type="Pfam" id="PF13374">
    <property type="entry name" value="TPR_10"/>
    <property type="match status" value="1"/>
</dbReference>
<evidence type="ECO:0000256" key="4">
    <source>
        <dbReference type="ARBA" id="ARBA00023163"/>
    </source>
</evidence>
<sequence length="923" mass="99679">MAEADLRFRVLGPVQLVAGGQPVPIGGPGVRGLLAMLALEANRIVALDRIIDALWDHDPPATARTIVHGNVSALRRSLRSVQNPDGEIRIDTAAPGYRLVVSPERIDVYRARRLLEAARGRPPGERVELLAEASALWEGPSLVGVPDGLRAPELADLRLAVRGELMDAQLALGKHTEVITELSQVVRDDPLAERSVGQLMRALYFTGRRADALQAYRRTARFAVETLGIGPGPELHDLHDRILNDELVPSTELSTRRAAPRAGAPAQLPSTVPVLVGRTADLGWLDEQLARSGEGGGAVAVVTGTAGIGKSALVVSWAHRVSPRFPDGVLFAALRGFSPEDEPLTPDAALAQFLRGLGVTPAEIPGPAEERIALYRSLLAERTVLVVLDDARDADQVRPLLPPGSRSMAVVTSRSRLDGLAVSHVAKARVLGTLPSHDAVQVIEELSGPGDYDLNRALANLCGHLPLALRVAGARLAASPQWTVSDLVGELANERTRLAGFDFGTETSVRAAFDASYRELAPAVAATARVLGTVVGESISPQLTALLAGLTSTEARRHLRALAAHHLLTETSKDVFAPHDDLVRLYLRELGEVAFGEQERAELLSRTATYYLAVADRARRRLRPVTFPADFTALVSEQDVPPLDSVDAALDWFATNWPNLMAMLESVPPEYAWQLAAVMHDYRVVRPLRGEWRKLVELGMKAAVAAGSETGRGRMLVARCALALTFERPEGSLPDAEEALAIARRTGDESLWRTAEIHACSALIMTRNADEALMRLRPLVDATVQKGELALQVRARTALAYGERYRANYDEAIDQQLASLRIDREFGDDAHAAVSLDNLAGLHLAARRYPEAERYAREAIGVSVSRGFVLREGVTRATLARILRAVGDSAGAREQFTLSVELRERANTPGQVTTRPEPLSGGS</sequence>
<dbReference type="SUPFAM" id="SSF46894">
    <property type="entry name" value="C-terminal effector domain of the bipartite response regulators"/>
    <property type="match status" value="1"/>
</dbReference>
<dbReference type="PANTHER" id="PTHR35807">
    <property type="entry name" value="TRANSCRIPTIONAL REGULATOR REDD-RELATED"/>
    <property type="match status" value="1"/>
</dbReference>
<keyword evidence="8" id="KW-1185">Reference proteome</keyword>
<dbReference type="InterPro" id="IPR011990">
    <property type="entry name" value="TPR-like_helical_dom_sf"/>
</dbReference>
<dbReference type="InterPro" id="IPR051677">
    <property type="entry name" value="AfsR-DnrI-RedD_regulator"/>
</dbReference>